<comment type="caution">
    <text evidence="13">The sequence shown here is derived from an EMBL/GenBank/DDBJ whole genome shotgun (WGS) entry which is preliminary data.</text>
</comment>
<evidence type="ECO:0000256" key="4">
    <source>
        <dbReference type="ARBA" id="ARBA00012754"/>
    </source>
</evidence>
<dbReference type="Gene3D" id="2.60.120.260">
    <property type="entry name" value="Galactose-binding domain-like"/>
    <property type="match status" value="1"/>
</dbReference>
<feature type="non-terminal residue" evidence="13">
    <location>
        <position position="1"/>
    </location>
</feature>
<keyword evidence="8" id="KW-0458">Lysosome</keyword>
<keyword evidence="7" id="KW-0325">Glycoprotein</keyword>
<keyword evidence="9" id="KW-0326">Glycosidase</keyword>
<evidence type="ECO:0000256" key="11">
    <source>
        <dbReference type="SAM" id="SignalP"/>
    </source>
</evidence>
<feature type="chain" id="PRO_5039302962" description="beta-mannosidase" evidence="11">
    <location>
        <begin position="18"/>
        <end position="206"/>
    </location>
</feature>
<dbReference type="PANTHER" id="PTHR43730">
    <property type="entry name" value="BETA-MANNOSIDASE"/>
    <property type="match status" value="1"/>
</dbReference>
<evidence type="ECO:0000256" key="6">
    <source>
        <dbReference type="ARBA" id="ARBA00022801"/>
    </source>
</evidence>
<evidence type="ECO:0000256" key="9">
    <source>
        <dbReference type="ARBA" id="ARBA00023295"/>
    </source>
</evidence>
<evidence type="ECO:0000313" key="14">
    <source>
        <dbReference type="Proteomes" id="UP000828390"/>
    </source>
</evidence>
<dbReference type="FunFam" id="2.60.120.260:FF:000060">
    <property type="entry name" value="Probable beta-mannosidase"/>
    <property type="match status" value="1"/>
</dbReference>
<reference evidence="13" key="1">
    <citation type="journal article" date="2019" name="bioRxiv">
        <title>The Genome of the Zebra Mussel, Dreissena polymorpha: A Resource for Invasive Species Research.</title>
        <authorList>
            <person name="McCartney M.A."/>
            <person name="Auch B."/>
            <person name="Kono T."/>
            <person name="Mallez S."/>
            <person name="Zhang Y."/>
            <person name="Obille A."/>
            <person name="Becker A."/>
            <person name="Abrahante J.E."/>
            <person name="Garbe J."/>
            <person name="Badalamenti J.P."/>
            <person name="Herman A."/>
            <person name="Mangelson H."/>
            <person name="Liachko I."/>
            <person name="Sullivan S."/>
            <person name="Sone E.D."/>
            <person name="Koren S."/>
            <person name="Silverstein K.A.T."/>
            <person name="Beckman K.B."/>
            <person name="Gohl D.M."/>
        </authorList>
    </citation>
    <scope>NUCLEOTIDE SEQUENCE</scope>
    <source>
        <strain evidence="13">Duluth1</strain>
        <tissue evidence="13">Whole animal</tissue>
    </source>
</reference>
<evidence type="ECO:0000313" key="13">
    <source>
        <dbReference type="EMBL" id="KAH3798279.1"/>
    </source>
</evidence>
<dbReference type="GO" id="GO:0006516">
    <property type="term" value="P:glycoprotein catabolic process"/>
    <property type="evidence" value="ECO:0007669"/>
    <property type="project" value="TreeGrafter"/>
</dbReference>
<protein>
    <recommendedName>
        <fullName evidence="4">beta-mannosidase</fullName>
        <ecNumber evidence="4">3.2.1.25</ecNumber>
    </recommendedName>
    <alternativeName>
        <fullName evidence="10">Mannanase</fullName>
    </alternativeName>
</protein>
<dbReference type="AlphaFoldDB" id="A0A9D4FFW2"/>
<feature type="domain" description="Beta-mannosidase-like galactose-binding" evidence="12">
    <location>
        <begin position="34"/>
        <end position="206"/>
    </location>
</feature>
<evidence type="ECO:0000256" key="7">
    <source>
        <dbReference type="ARBA" id="ARBA00023180"/>
    </source>
</evidence>
<dbReference type="GO" id="GO:0005764">
    <property type="term" value="C:lysosome"/>
    <property type="evidence" value="ECO:0007669"/>
    <property type="project" value="UniProtKB-SubCell"/>
</dbReference>
<comment type="catalytic activity">
    <reaction evidence="1">
        <text>Hydrolysis of terminal, non-reducing beta-D-mannose residues in beta-D-mannosides.</text>
        <dbReference type="EC" id="3.2.1.25"/>
    </reaction>
</comment>
<evidence type="ECO:0000256" key="1">
    <source>
        <dbReference type="ARBA" id="ARBA00000829"/>
    </source>
</evidence>
<evidence type="ECO:0000256" key="8">
    <source>
        <dbReference type="ARBA" id="ARBA00023228"/>
    </source>
</evidence>
<dbReference type="InterPro" id="IPR008979">
    <property type="entry name" value="Galactose-bd-like_sf"/>
</dbReference>
<keyword evidence="5 11" id="KW-0732">Signal</keyword>
<dbReference type="PANTHER" id="PTHR43730:SF1">
    <property type="entry name" value="BETA-MANNOSIDASE"/>
    <property type="match status" value="1"/>
</dbReference>
<comment type="subcellular location">
    <subcellularLocation>
        <location evidence="2">Lysosome</location>
    </subcellularLocation>
</comment>
<dbReference type="Pfam" id="PF22666">
    <property type="entry name" value="Glyco_hydro_2_N2"/>
    <property type="match status" value="1"/>
</dbReference>
<accession>A0A9D4FFW2</accession>
<comment type="similarity">
    <text evidence="3">Belongs to the glycosyl hydrolase 2 family.</text>
</comment>
<dbReference type="GO" id="GO:0004567">
    <property type="term" value="F:beta-mannosidase activity"/>
    <property type="evidence" value="ECO:0007669"/>
    <property type="project" value="UniProtKB-EC"/>
</dbReference>
<evidence type="ECO:0000256" key="3">
    <source>
        <dbReference type="ARBA" id="ARBA00007401"/>
    </source>
</evidence>
<evidence type="ECO:0000256" key="2">
    <source>
        <dbReference type="ARBA" id="ARBA00004371"/>
    </source>
</evidence>
<evidence type="ECO:0000259" key="12">
    <source>
        <dbReference type="Pfam" id="PF22666"/>
    </source>
</evidence>
<dbReference type="SUPFAM" id="SSF49785">
    <property type="entry name" value="Galactose-binding domain-like"/>
    <property type="match status" value="1"/>
</dbReference>
<name>A0A9D4FFW2_DREPO</name>
<dbReference type="Proteomes" id="UP000828390">
    <property type="component" value="Unassembled WGS sequence"/>
</dbReference>
<organism evidence="13 14">
    <name type="scientific">Dreissena polymorpha</name>
    <name type="common">Zebra mussel</name>
    <name type="synonym">Mytilus polymorpha</name>
    <dbReference type="NCBI Taxonomy" id="45954"/>
    <lineage>
        <taxon>Eukaryota</taxon>
        <taxon>Metazoa</taxon>
        <taxon>Spiralia</taxon>
        <taxon>Lophotrochozoa</taxon>
        <taxon>Mollusca</taxon>
        <taxon>Bivalvia</taxon>
        <taxon>Autobranchia</taxon>
        <taxon>Heteroconchia</taxon>
        <taxon>Euheterodonta</taxon>
        <taxon>Imparidentia</taxon>
        <taxon>Neoheterodontei</taxon>
        <taxon>Myida</taxon>
        <taxon>Dreissenoidea</taxon>
        <taxon>Dreissenidae</taxon>
        <taxon>Dreissena</taxon>
    </lineage>
</organism>
<dbReference type="EMBL" id="JAIWYP010000007">
    <property type="protein sequence ID" value="KAH3798279.1"/>
    <property type="molecule type" value="Genomic_DNA"/>
</dbReference>
<dbReference type="InterPro" id="IPR054593">
    <property type="entry name" value="Beta-mannosidase-like_N2"/>
</dbReference>
<proteinExistence type="inferred from homology"/>
<evidence type="ECO:0000256" key="10">
    <source>
        <dbReference type="ARBA" id="ARBA00033445"/>
    </source>
</evidence>
<evidence type="ECO:0000256" key="5">
    <source>
        <dbReference type="ARBA" id="ARBA00022729"/>
    </source>
</evidence>
<reference evidence="13" key="2">
    <citation type="submission" date="2020-11" db="EMBL/GenBank/DDBJ databases">
        <authorList>
            <person name="McCartney M.A."/>
            <person name="Auch B."/>
            <person name="Kono T."/>
            <person name="Mallez S."/>
            <person name="Becker A."/>
            <person name="Gohl D.M."/>
            <person name="Silverstein K.A.T."/>
            <person name="Koren S."/>
            <person name="Bechman K.B."/>
            <person name="Herman A."/>
            <person name="Abrahante J.E."/>
            <person name="Garbe J."/>
        </authorList>
    </citation>
    <scope>NUCLEOTIDE SEQUENCE</scope>
    <source>
        <strain evidence="13">Duluth1</strain>
        <tissue evidence="13">Whole animal</tissue>
    </source>
</reference>
<sequence length="206" mass="23149">MLARLVFLIRVCSYINGITSLELILPLNGDEWLLSNSTMDGVSCKVPGGVYTALLDNGILNDPYFRNHDTEYFWVGRSDWAYSRNFKVETSLLNKQEIILVCNGLDTISRIYVNGRSVGKSDNMFVRYTFDIKSALKKSADAPNEIMINFTSAVTYGEERAKTLDKKIPPECPPSSFHGECHGNLVRKTQCAFSWDWGPAFVSQGI</sequence>
<feature type="signal peptide" evidence="11">
    <location>
        <begin position="1"/>
        <end position="17"/>
    </location>
</feature>
<dbReference type="EC" id="3.2.1.25" evidence="4"/>
<keyword evidence="14" id="KW-1185">Reference proteome</keyword>
<dbReference type="InterPro" id="IPR050887">
    <property type="entry name" value="Beta-mannosidase_GH2"/>
</dbReference>
<gene>
    <name evidence="13" type="ORF">DPMN_151876</name>
</gene>
<keyword evidence="6" id="KW-0378">Hydrolase</keyword>